<proteinExistence type="predicted"/>
<dbReference type="Proteomes" id="UP000000724">
    <property type="component" value="Contig Pc00c22"/>
</dbReference>
<dbReference type="VEuPathDB" id="FungiDB:PCH_Pc22g06620"/>
<sequence length="101" mass="11089">MGERQRLKGGNFRKLPHGKKWKVPQKFDATPTDPPMTVSESGGRWGTPDYPNLRRTIRRDEKSGESLCCSRGTANTGCRCRSVPAVLGLVNLGTFVGPNSD</sequence>
<feature type="region of interest" description="Disordered" evidence="1">
    <location>
        <begin position="1"/>
        <end position="52"/>
    </location>
</feature>
<gene>
    <name evidence="2" type="ORF">Pc22g06620</name>
    <name evidence="2" type="ORF">PCH_Pc22g06620</name>
</gene>
<name>B6HPV2_PENRW</name>
<evidence type="ECO:0000313" key="2">
    <source>
        <dbReference type="EMBL" id="CAP97950.1"/>
    </source>
</evidence>
<keyword evidence="3" id="KW-1185">Reference proteome</keyword>
<evidence type="ECO:0000313" key="3">
    <source>
        <dbReference type="Proteomes" id="UP000000724"/>
    </source>
</evidence>
<dbReference type="EMBL" id="AM920437">
    <property type="protein sequence ID" value="CAP97950.1"/>
    <property type="molecule type" value="Genomic_DNA"/>
</dbReference>
<accession>B6HPV2</accession>
<dbReference type="AlphaFoldDB" id="B6HPV2"/>
<protein>
    <submittedName>
        <fullName evidence="2">Uncharacterized protein</fullName>
    </submittedName>
</protein>
<reference evidence="2 3" key="1">
    <citation type="journal article" date="2008" name="Nat. Biotechnol.">
        <title>Genome sequencing and analysis of the filamentous fungus Penicillium chrysogenum.</title>
        <authorList>
            <person name="van den Berg M.A."/>
            <person name="Albang R."/>
            <person name="Albermann K."/>
            <person name="Badger J.H."/>
            <person name="Daran J.-M."/>
            <person name="Driessen A.J.M."/>
            <person name="Garcia-Estrada C."/>
            <person name="Fedorova N.D."/>
            <person name="Harris D.M."/>
            <person name="Heijne W.H.M."/>
            <person name="Joardar V.S."/>
            <person name="Kiel J.A.K.W."/>
            <person name="Kovalchuk A."/>
            <person name="Martin J.F."/>
            <person name="Nierman W.C."/>
            <person name="Nijland J.G."/>
            <person name="Pronk J.T."/>
            <person name="Roubos J.A."/>
            <person name="van der Klei I.J."/>
            <person name="van Peij N.N.M.E."/>
            <person name="Veenhuis M."/>
            <person name="von Doehren H."/>
            <person name="Wagner C."/>
            <person name="Wortman J.R."/>
            <person name="Bovenberg R.A.L."/>
        </authorList>
    </citation>
    <scope>NUCLEOTIDE SEQUENCE [LARGE SCALE GENOMIC DNA]</scope>
    <source>
        <strain evidence="3">ATCC 28089 / DSM 1075 / NRRL 1951 / Wisconsin 54-1255</strain>
    </source>
</reference>
<dbReference type="HOGENOM" id="CLU_2292601_0_0_1"/>
<organism evidence="2 3">
    <name type="scientific">Penicillium rubens (strain ATCC 28089 / DSM 1075 / NRRL 1951 / Wisconsin 54-1255)</name>
    <name type="common">Penicillium chrysogenum</name>
    <dbReference type="NCBI Taxonomy" id="500485"/>
    <lineage>
        <taxon>Eukaryota</taxon>
        <taxon>Fungi</taxon>
        <taxon>Dikarya</taxon>
        <taxon>Ascomycota</taxon>
        <taxon>Pezizomycotina</taxon>
        <taxon>Eurotiomycetes</taxon>
        <taxon>Eurotiomycetidae</taxon>
        <taxon>Eurotiales</taxon>
        <taxon>Aspergillaceae</taxon>
        <taxon>Penicillium</taxon>
        <taxon>Penicillium chrysogenum species complex</taxon>
    </lineage>
</organism>
<feature type="compositionally biased region" description="Basic residues" evidence="1">
    <location>
        <begin position="14"/>
        <end position="23"/>
    </location>
</feature>
<evidence type="ECO:0000256" key="1">
    <source>
        <dbReference type="SAM" id="MobiDB-lite"/>
    </source>
</evidence>